<dbReference type="InParanoid" id="A0A4V3SIA6"/>
<feature type="compositionally biased region" description="Pro residues" evidence="1">
    <location>
        <begin position="21"/>
        <end position="31"/>
    </location>
</feature>
<feature type="compositionally biased region" description="Acidic residues" evidence="1">
    <location>
        <begin position="94"/>
        <end position="125"/>
    </location>
</feature>
<name>A0A4V3SIA6_9PEZI</name>
<protein>
    <submittedName>
        <fullName evidence="2">Uncharacterized protein</fullName>
    </submittedName>
</protein>
<proteinExistence type="predicted"/>
<evidence type="ECO:0000313" key="2">
    <source>
        <dbReference type="EMBL" id="TGZ79414.1"/>
    </source>
</evidence>
<dbReference type="Proteomes" id="UP000298138">
    <property type="component" value="Unassembled WGS sequence"/>
</dbReference>
<feature type="region of interest" description="Disordered" evidence="1">
    <location>
        <begin position="51"/>
        <end position="180"/>
    </location>
</feature>
<keyword evidence="3" id="KW-1185">Reference proteome</keyword>
<gene>
    <name evidence="2" type="ORF">EX30DRAFT_342495</name>
</gene>
<dbReference type="AlphaFoldDB" id="A0A4V3SIA6"/>
<evidence type="ECO:0000313" key="3">
    <source>
        <dbReference type="Proteomes" id="UP000298138"/>
    </source>
</evidence>
<sequence>MRIPFPWEFHPHNPSSLANPSPLPPPTPPPRILYSTDPTRVLSYRTLLQTLQLPYRPIPPKDPDPRRRRGPGRKFLQFRPQLKLEGMTARDVVGEEDGDWSGQENDSESEQEEESDSECEDDELDWGTSRGGTVTLRAEKRDVRDVDVDEGRYKAVKMENLERWNDDAEPKKQKEKEKET</sequence>
<reference evidence="2 3" key="1">
    <citation type="submission" date="2019-04" db="EMBL/GenBank/DDBJ databases">
        <title>Comparative genomics and transcriptomics to analyze fruiting body development in filamentous ascomycetes.</title>
        <authorList>
            <consortium name="DOE Joint Genome Institute"/>
            <person name="Lutkenhaus R."/>
            <person name="Traeger S."/>
            <person name="Breuer J."/>
            <person name="Kuo A."/>
            <person name="Lipzen A."/>
            <person name="Pangilinan J."/>
            <person name="Dilworth D."/>
            <person name="Sandor L."/>
            <person name="Poggeler S."/>
            <person name="Barry K."/>
            <person name="Grigoriev I.V."/>
            <person name="Nowrousian M."/>
        </authorList>
    </citation>
    <scope>NUCLEOTIDE SEQUENCE [LARGE SCALE GENOMIC DNA]</scope>
    <source>
        <strain evidence="2 3">CBS 389.68</strain>
    </source>
</reference>
<feature type="compositionally biased region" description="Basic and acidic residues" evidence="1">
    <location>
        <begin position="137"/>
        <end position="180"/>
    </location>
</feature>
<dbReference type="EMBL" id="ML220132">
    <property type="protein sequence ID" value="TGZ79414.1"/>
    <property type="molecule type" value="Genomic_DNA"/>
</dbReference>
<evidence type="ECO:0000256" key="1">
    <source>
        <dbReference type="SAM" id="MobiDB-lite"/>
    </source>
</evidence>
<accession>A0A4V3SIA6</accession>
<feature type="region of interest" description="Disordered" evidence="1">
    <location>
        <begin position="1"/>
        <end position="38"/>
    </location>
</feature>
<organism evidence="2 3">
    <name type="scientific">Ascodesmis nigricans</name>
    <dbReference type="NCBI Taxonomy" id="341454"/>
    <lineage>
        <taxon>Eukaryota</taxon>
        <taxon>Fungi</taxon>
        <taxon>Dikarya</taxon>
        <taxon>Ascomycota</taxon>
        <taxon>Pezizomycotina</taxon>
        <taxon>Pezizomycetes</taxon>
        <taxon>Pezizales</taxon>
        <taxon>Ascodesmidaceae</taxon>
        <taxon>Ascodesmis</taxon>
    </lineage>
</organism>